<proteinExistence type="predicted"/>
<comment type="caution">
    <text evidence="1">The sequence shown here is derived from an EMBL/GenBank/DDBJ whole genome shotgun (WGS) entry which is preliminary data.</text>
</comment>
<dbReference type="AlphaFoldDB" id="X1EQ92"/>
<protein>
    <submittedName>
        <fullName evidence="1">Uncharacterized protein</fullName>
    </submittedName>
</protein>
<sequence length="34" mass="4103">MLSEYQKEITKRCLALVSQAGRKYLNKPEWEYII</sequence>
<evidence type="ECO:0000313" key="1">
    <source>
        <dbReference type="EMBL" id="GAH19289.1"/>
    </source>
</evidence>
<reference evidence="1" key="1">
    <citation type="journal article" date="2014" name="Front. Microbiol.">
        <title>High frequency of phylogenetically diverse reductive dehalogenase-homologous genes in deep subseafloor sedimentary metagenomes.</title>
        <authorList>
            <person name="Kawai M."/>
            <person name="Futagami T."/>
            <person name="Toyoda A."/>
            <person name="Takaki Y."/>
            <person name="Nishi S."/>
            <person name="Hori S."/>
            <person name="Arai W."/>
            <person name="Tsubouchi T."/>
            <person name="Morono Y."/>
            <person name="Uchiyama I."/>
            <person name="Ito T."/>
            <person name="Fujiyama A."/>
            <person name="Inagaki F."/>
            <person name="Takami H."/>
        </authorList>
    </citation>
    <scope>NUCLEOTIDE SEQUENCE</scope>
    <source>
        <strain evidence="1">Expedition CK06-06</strain>
    </source>
</reference>
<gene>
    <name evidence="1" type="ORF">S03H2_08689</name>
</gene>
<organism evidence="1">
    <name type="scientific">marine sediment metagenome</name>
    <dbReference type="NCBI Taxonomy" id="412755"/>
    <lineage>
        <taxon>unclassified sequences</taxon>
        <taxon>metagenomes</taxon>
        <taxon>ecological metagenomes</taxon>
    </lineage>
</organism>
<accession>X1EQ92</accession>
<feature type="non-terminal residue" evidence="1">
    <location>
        <position position="34"/>
    </location>
</feature>
<dbReference type="EMBL" id="BARU01004270">
    <property type="protein sequence ID" value="GAH19289.1"/>
    <property type="molecule type" value="Genomic_DNA"/>
</dbReference>
<name>X1EQ92_9ZZZZ</name>